<comment type="caution">
    <text evidence="2">The sequence shown here is derived from an EMBL/GenBank/DDBJ whole genome shotgun (WGS) entry which is preliminary data.</text>
</comment>
<proteinExistence type="inferred from homology"/>
<dbReference type="CDD" id="cd24057">
    <property type="entry name" value="ASKHA_NBD_ROK_NAGK"/>
    <property type="match status" value="1"/>
</dbReference>
<dbReference type="SUPFAM" id="SSF53067">
    <property type="entry name" value="Actin-like ATPase domain"/>
    <property type="match status" value="1"/>
</dbReference>
<dbReference type="EMBL" id="BMGJ01000010">
    <property type="protein sequence ID" value="GGD69694.1"/>
    <property type="molecule type" value="Genomic_DNA"/>
</dbReference>
<keyword evidence="3" id="KW-1185">Reference proteome</keyword>
<dbReference type="InterPro" id="IPR000600">
    <property type="entry name" value="ROK"/>
</dbReference>
<name>A0ABQ1RKS0_9ALTE</name>
<organism evidence="2 3">
    <name type="scientific">Lacimicrobium alkaliphilum</name>
    <dbReference type="NCBI Taxonomy" id="1526571"/>
    <lineage>
        <taxon>Bacteria</taxon>
        <taxon>Pseudomonadati</taxon>
        <taxon>Pseudomonadota</taxon>
        <taxon>Gammaproteobacteria</taxon>
        <taxon>Alteromonadales</taxon>
        <taxon>Alteromonadaceae</taxon>
        <taxon>Lacimicrobium</taxon>
    </lineage>
</organism>
<accession>A0ABQ1RKS0</accession>
<evidence type="ECO:0000313" key="2">
    <source>
        <dbReference type="EMBL" id="GGD69694.1"/>
    </source>
</evidence>
<reference evidence="3" key="1">
    <citation type="journal article" date="2019" name="Int. J. Syst. Evol. Microbiol.">
        <title>The Global Catalogue of Microorganisms (GCM) 10K type strain sequencing project: providing services to taxonomists for standard genome sequencing and annotation.</title>
        <authorList>
            <consortium name="The Broad Institute Genomics Platform"/>
            <consortium name="The Broad Institute Genome Sequencing Center for Infectious Disease"/>
            <person name="Wu L."/>
            <person name="Ma J."/>
        </authorList>
    </citation>
    <scope>NUCLEOTIDE SEQUENCE [LARGE SCALE GENOMIC DNA]</scope>
    <source>
        <strain evidence="3">CGMCC 1.12923</strain>
    </source>
</reference>
<dbReference type="Proteomes" id="UP000614272">
    <property type="component" value="Unassembled WGS sequence"/>
</dbReference>
<evidence type="ECO:0000313" key="3">
    <source>
        <dbReference type="Proteomes" id="UP000614272"/>
    </source>
</evidence>
<sequence>MKHIGIDIGGTKIETAIFDRDFNAIQSWRIPTPKRDYASFLMAVRDQVVRADELIGEHSHVGIGMPGLINSQGRVLSANVPCATGQCIAADLKRKLNRKVALMNDTRCFALSEANRGAGDGFHRVFGAIIGTGAAGGLCVGKEIQQTQLGIAGEYGHLPLSAQLQQKYALPVLTCGCGLVGCTESYIAGPGIEFLYQHFTGQRHSSSHWASQLDANDPQAQTILQCYLDILGETFASLCKLVEPDIIVLGGGVSQVAQIAEHLSANIEKYLFKGFSAPPVVNARFGDASGVRGAAMLGGD</sequence>
<evidence type="ECO:0000256" key="1">
    <source>
        <dbReference type="ARBA" id="ARBA00006479"/>
    </source>
</evidence>
<dbReference type="InterPro" id="IPR043129">
    <property type="entry name" value="ATPase_NBD"/>
</dbReference>
<dbReference type="RefSeq" id="WP_099035250.1">
    <property type="nucleotide sequence ID" value="NZ_BMGJ01000010.1"/>
</dbReference>
<dbReference type="PANTHER" id="PTHR18964:SF149">
    <property type="entry name" value="BIFUNCTIONAL UDP-N-ACETYLGLUCOSAMINE 2-EPIMERASE_N-ACETYLMANNOSAMINE KINASE"/>
    <property type="match status" value="1"/>
</dbReference>
<protein>
    <submittedName>
        <fullName evidence="2">Transcriptional regulator</fullName>
    </submittedName>
</protein>
<dbReference type="PANTHER" id="PTHR18964">
    <property type="entry name" value="ROK (REPRESSOR, ORF, KINASE) FAMILY"/>
    <property type="match status" value="1"/>
</dbReference>
<comment type="similarity">
    <text evidence="1">Belongs to the ROK (NagC/XylR) family.</text>
</comment>
<dbReference type="Pfam" id="PF00480">
    <property type="entry name" value="ROK"/>
    <property type="match status" value="1"/>
</dbReference>
<dbReference type="Gene3D" id="3.30.420.40">
    <property type="match status" value="2"/>
</dbReference>
<gene>
    <name evidence="2" type="ORF">GCM10011357_25940</name>
</gene>